<evidence type="ECO:0000313" key="13">
    <source>
        <dbReference type="Proteomes" id="UP000266441"/>
    </source>
</evidence>
<comment type="subcellular location">
    <subcellularLocation>
        <location evidence="1">Cell inner membrane</location>
        <topology evidence="1">Single-pass membrane protein</topology>
        <orientation evidence="1">Periplasmic side</orientation>
    </subcellularLocation>
</comment>
<evidence type="ECO:0000256" key="9">
    <source>
        <dbReference type="ARBA" id="ARBA00023136"/>
    </source>
</evidence>
<sequence length="134" mass="15389">MIRIYILTFLFLFANFANGQIADSTEINMVTFIEEPPLFKGDLKEFIQSKLEYPLNAKKDTVEGTIVISFKIDTLGLTINHKVVKGIREDLNNEALRVAKLIKFNRPALQKGRPIEVEYTVPVVFDLRCLKKCR</sequence>
<dbReference type="PROSITE" id="PS52015">
    <property type="entry name" value="TONB_CTD"/>
    <property type="match status" value="1"/>
</dbReference>
<evidence type="ECO:0000256" key="8">
    <source>
        <dbReference type="ARBA" id="ARBA00022989"/>
    </source>
</evidence>
<dbReference type="GO" id="GO:0015031">
    <property type="term" value="P:protein transport"/>
    <property type="evidence" value="ECO:0007669"/>
    <property type="project" value="UniProtKB-KW"/>
</dbReference>
<keyword evidence="3" id="KW-0813">Transport</keyword>
<reference evidence="12 13" key="1">
    <citation type="journal article" date="2015" name="Int. J. Syst. Evol. Microbiol.">
        <title>Mariniphaga sediminis sp. nov., isolated from coastal sediment.</title>
        <authorList>
            <person name="Wang F.Q."/>
            <person name="Shen Q.Y."/>
            <person name="Chen G.J."/>
            <person name="Du Z.J."/>
        </authorList>
    </citation>
    <scope>NUCLEOTIDE SEQUENCE [LARGE SCALE GENOMIC DNA]</scope>
    <source>
        <strain evidence="12 13">SY21</strain>
    </source>
</reference>
<evidence type="ECO:0000256" key="2">
    <source>
        <dbReference type="ARBA" id="ARBA00006555"/>
    </source>
</evidence>
<dbReference type="NCBIfam" id="TIGR01352">
    <property type="entry name" value="tonB_Cterm"/>
    <property type="match status" value="1"/>
</dbReference>
<dbReference type="AlphaFoldDB" id="A0A399CZJ3"/>
<evidence type="ECO:0000256" key="4">
    <source>
        <dbReference type="ARBA" id="ARBA00022475"/>
    </source>
</evidence>
<dbReference type="GO" id="GO:0031992">
    <property type="term" value="F:energy transducer activity"/>
    <property type="evidence" value="ECO:0007669"/>
    <property type="project" value="TreeGrafter"/>
</dbReference>
<evidence type="ECO:0000259" key="11">
    <source>
        <dbReference type="PROSITE" id="PS52015"/>
    </source>
</evidence>
<dbReference type="InterPro" id="IPR006260">
    <property type="entry name" value="TonB/TolA_C"/>
</dbReference>
<keyword evidence="13" id="KW-1185">Reference proteome</keyword>
<evidence type="ECO:0000256" key="7">
    <source>
        <dbReference type="ARBA" id="ARBA00022927"/>
    </source>
</evidence>
<dbReference type="PANTHER" id="PTHR33446:SF2">
    <property type="entry name" value="PROTEIN TONB"/>
    <property type="match status" value="1"/>
</dbReference>
<dbReference type="Gene3D" id="3.30.1150.10">
    <property type="match status" value="1"/>
</dbReference>
<dbReference type="OrthoDB" id="1100720at2"/>
<evidence type="ECO:0000256" key="3">
    <source>
        <dbReference type="ARBA" id="ARBA00022448"/>
    </source>
</evidence>
<dbReference type="Pfam" id="PF03544">
    <property type="entry name" value="TonB_C"/>
    <property type="match status" value="1"/>
</dbReference>
<keyword evidence="7" id="KW-0653">Protein transport</keyword>
<feature type="domain" description="TonB C-terminal" evidence="11">
    <location>
        <begin position="38"/>
        <end position="134"/>
    </location>
</feature>
<keyword evidence="10" id="KW-0732">Signal</keyword>
<dbReference type="GO" id="GO:0098797">
    <property type="term" value="C:plasma membrane protein complex"/>
    <property type="evidence" value="ECO:0007669"/>
    <property type="project" value="TreeGrafter"/>
</dbReference>
<dbReference type="RefSeq" id="WP_119351617.1">
    <property type="nucleotide sequence ID" value="NZ_QWET01000020.1"/>
</dbReference>
<evidence type="ECO:0000313" key="12">
    <source>
        <dbReference type="EMBL" id="RIH63500.1"/>
    </source>
</evidence>
<organism evidence="12 13">
    <name type="scientific">Mariniphaga sediminis</name>
    <dbReference type="NCBI Taxonomy" id="1628158"/>
    <lineage>
        <taxon>Bacteria</taxon>
        <taxon>Pseudomonadati</taxon>
        <taxon>Bacteroidota</taxon>
        <taxon>Bacteroidia</taxon>
        <taxon>Marinilabiliales</taxon>
        <taxon>Prolixibacteraceae</taxon>
        <taxon>Mariniphaga</taxon>
    </lineage>
</organism>
<feature type="chain" id="PRO_5017227541" evidence="10">
    <location>
        <begin position="20"/>
        <end position="134"/>
    </location>
</feature>
<dbReference type="PANTHER" id="PTHR33446">
    <property type="entry name" value="PROTEIN TONB-RELATED"/>
    <property type="match status" value="1"/>
</dbReference>
<dbReference type="GO" id="GO:0055085">
    <property type="term" value="P:transmembrane transport"/>
    <property type="evidence" value="ECO:0007669"/>
    <property type="project" value="InterPro"/>
</dbReference>
<keyword evidence="6" id="KW-0812">Transmembrane</keyword>
<keyword evidence="5" id="KW-0997">Cell inner membrane</keyword>
<accession>A0A399CZJ3</accession>
<keyword evidence="4" id="KW-1003">Cell membrane</keyword>
<comment type="similarity">
    <text evidence="2">Belongs to the TonB family.</text>
</comment>
<evidence type="ECO:0000256" key="1">
    <source>
        <dbReference type="ARBA" id="ARBA00004383"/>
    </source>
</evidence>
<dbReference type="EMBL" id="QWET01000020">
    <property type="protein sequence ID" value="RIH63500.1"/>
    <property type="molecule type" value="Genomic_DNA"/>
</dbReference>
<proteinExistence type="inferred from homology"/>
<keyword evidence="9" id="KW-0472">Membrane</keyword>
<feature type="signal peptide" evidence="10">
    <location>
        <begin position="1"/>
        <end position="19"/>
    </location>
</feature>
<name>A0A399CZJ3_9BACT</name>
<comment type="caution">
    <text evidence="12">The sequence shown here is derived from an EMBL/GenBank/DDBJ whole genome shotgun (WGS) entry which is preliminary data.</text>
</comment>
<dbReference type="InterPro" id="IPR051045">
    <property type="entry name" value="TonB-dependent_transducer"/>
</dbReference>
<evidence type="ECO:0000256" key="10">
    <source>
        <dbReference type="SAM" id="SignalP"/>
    </source>
</evidence>
<protein>
    <submittedName>
        <fullName evidence="12">Energy transducer TonB</fullName>
    </submittedName>
</protein>
<dbReference type="SUPFAM" id="SSF74653">
    <property type="entry name" value="TolA/TonB C-terminal domain"/>
    <property type="match status" value="1"/>
</dbReference>
<dbReference type="Proteomes" id="UP000266441">
    <property type="component" value="Unassembled WGS sequence"/>
</dbReference>
<dbReference type="InterPro" id="IPR037682">
    <property type="entry name" value="TonB_C"/>
</dbReference>
<evidence type="ECO:0000256" key="5">
    <source>
        <dbReference type="ARBA" id="ARBA00022519"/>
    </source>
</evidence>
<gene>
    <name evidence="12" type="ORF">D1164_19695</name>
</gene>
<evidence type="ECO:0000256" key="6">
    <source>
        <dbReference type="ARBA" id="ARBA00022692"/>
    </source>
</evidence>
<keyword evidence="8" id="KW-1133">Transmembrane helix</keyword>